<dbReference type="InterPro" id="IPR011059">
    <property type="entry name" value="Metal-dep_hydrolase_composite"/>
</dbReference>
<dbReference type="Pfam" id="PF07969">
    <property type="entry name" value="Amidohydro_3"/>
    <property type="match status" value="1"/>
</dbReference>
<dbReference type="PANTHER" id="PTHR22642">
    <property type="entry name" value="IMIDAZOLONEPROPIONASE"/>
    <property type="match status" value="1"/>
</dbReference>
<keyword evidence="1" id="KW-0472">Membrane</keyword>
<dbReference type="InterPro" id="IPR033932">
    <property type="entry name" value="YtcJ-like"/>
</dbReference>
<name>A0AA48L8Y9_9TREE</name>
<gene>
    <name evidence="3" type="ORF">CcaverHIS019_0606630</name>
</gene>
<keyword evidence="4" id="KW-1185">Reference proteome</keyword>
<reference evidence="3" key="1">
    <citation type="journal article" date="2023" name="BMC Genomics">
        <title>Chromosome-level genome assemblies of Cutaneotrichosporon spp. (Trichosporonales, Basidiomycota) reveal imbalanced evolution between nucleotide sequences and chromosome synteny.</title>
        <authorList>
            <person name="Kobayashi Y."/>
            <person name="Kayamori A."/>
            <person name="Aoki K."/>
            <person name="Shiwa Y."/>
            <person name="Matsutani M."/>
            <person name="Fujita N."/>
            <person name="Sugita T."/>
            <person name="Iwasaki W."/>
            <person name="Tanaka N."/>
            <person name="Takashima M."/>
        </authorList>
    </citation>
    <scope>NUCLEOTIDE SEQUENCE</scope>
    <source>
        <strain evidence="3">HIS019</strain>
    </source>
</reference>
<proteinExistence type="predicted"/>
<evidence type="ECO:0000313" key="3">
    <source>
        <dbReference type="EMBL" id="BEI94204.1"/>
    </source>
</evidence>
<dbReference type="Gene3D" id="2.30.40.10">
    <property type="entry name" value="Urease, subunit C, domain 1"/>
    <property type="match status" value="1"/>
</dbReference>
<dbReference type="GO" id="GO:0016810">
    <property type="term" value="F:hydrolase activity, acting on carbon-nitrogen (but not peptide) bonds"/>
    <property type="evidence" value="ECO:0007669"/>
    <property type="project" value="InterPro"/>
</dbReference>
<keyword evidence="1" id="KW-1133">Transmembrane helix</keyword>
<evidence type="ECO:0000256" key="1">
    <source>
        <dbReference type="SAM" id="Phobius"/>
    </source>
</evidence>
<dbReference type="Proteomes" id="UP001233271">
    <property type="component" value="Chromosome 6"/>
</dbReference>
<feature type="domain" description="Amidohydrolase 3" evidence="2">
    <location>
        <begin position="153"/>
        <end position="637"/>
    </location>
</feature>
<sequence length="642" mass="70530">MSEVRQRKTAASAAVAQAPKYALPARPPKRPTRSAHWGISIVLLAFLVLYAKRNGLTKSQAPWTADGGDKPLPAWYAVCSREGKKVYTVPVEGGVGAVQCIVVEGKRVRETGSLQAVRRAYGEKGSSSTPVPKSAPEAVRKTSGIRIVYLPPGHSLTPGFTDAHAHPLEYGASRHLQLLGSGSVGEVVRRTEAYVQSRGRASFDDQNWVVGQAWDQELWPGKDYATANDLDTPALQGLHIVLHRTDLHAAWVSPAVLEAIGPIPQEDIEGGQVIRDSEGRPTGVFLDNAIREYVGRVMPPMTDTQREANLEVAMRDALSLGLTGIHDAGLVPDDLAFFRRMAEEDKLRLRFYTMLLCPEPRDVYCGDQVERVTGLQDGRWTLQSVKLFGDGALGSRGAALLEDYSDAEGWRGFLLTQDHVWAPLIKKYYDEGWQVNVHCIGDKANHVVLDAIEAAIGHDKEAGRARRLRIEHAQIFTQDDIKRAAALGVIGSYQPTHATSDMWYAESRLGPDRIKGAYAWRSYLDSGGRIALGSDFPVESPDPLKGFYAAVTRRAEDGTSPHGSGGWYPNEKLTRVEALRGFTADAAFAAFSEDTGSLTKGMRFDAVLWDDDLMEVEEDEMLRTKVRATILDGRIVYGEWAV</sequence>
<dbReference type="RefSeq" id="XP_060459469.1">
    <property type="nucleotide sequence ID" value="XM_060603146.1"/>
</dbReference>
<dbReference type="CDD" id="cd01300">
    <property type="entry name" value="YtcJ_like"/>
    <property type="match status" value="1"/>
</dbReference>
<dbReference type="GeneID" id="85498074"/>
<dbReference type="EMBL" id="AP028217">
    <property type="protein sequence ID" value="BEI94204.1"/>
    <property type="molecule type" value="Genomic_DNA"/>
</dbReference>
<dbReference type="AlphaFoldDB" id="A0AA48L8Y9"/>
<dbReference type="InterPro" id="IPR013108">
    <property type="entry name" value="Amidohydro_3"/>
</dbReference>
<evidence type="ECO:0000259" key="2">
    <source>
        <dbReference type="Pfam" id="PF07969"/>
    </source>
</evidence>
<dbReference type="PANTHER" id="PTHR22642:SF2">
    <property type="entry name" value="PROTEIN LONG AFTER FAR-RED 3"/>
    <property type="match status" value="1"/>
</dbReference>
<protein>
    <recommendedName>
        <fullName evidence="2">Amidohydrolase 3 domain-containing protein</fullName>
    </recommendedName>
</protein>
<feature type="transmembrane region" description="Helical" evidence="1">
    <location>
        <begin position="34"/>
        <end position="51"/>
    </location>
</feature>
<accession>A0AA48L8Y9</accession>
<dbReference type="SUPFAM" id="SSF51338">
    <property type="entry name" value="Composite domain of metallo-dependent hydrolases"/>
    <property type="match status" value="1"/>
</dbReference>
<keyword evidence="1" id="KW-0812">Transmembrane</keyword>
<dbReference type="KEGG" id="ccac:CcaHIS019_0606630"/>
<dbReference type="SUPFAM" id="SSF51556">
    <property type="entry name" value="Metallo-dependent hydrolases"/>
    <property type="match status" value="1"/>
</dbReference>
<organism evidence="3 4">
    <name type="scientific">Cutaneotrichosporon cavernicola</name>
    <dbReference type="NCBI Taxonomy" id="279322"/>
    <lineage>
        <taxon>Eukaryota</taxon>
        <taxon>Fungi</taxon>
        <taxon>Dikarya</taxon>
        <taxon>Basidiomycota</taxon>
        <taxon>Agaricomycotina</taxon>
        <taxon>Tremellomycetes</taxon>
        <taxon>Trichosporonales</taxon>
        <taxon>Trichosporonaceae</taxon>
        <taxon>Cutaneotrichosporon</taxon>
    </lineage>
</organism>
<dbReference type="Gene3D" id="3.20.20.140">
    <property type="entry name" value="Metal-dependent hydrolases"/>
    <property type="match status" value="1"/>
</dbReference>
<evidence type="ECO:0000313" key="4">
    <source>
        <dbReference type="Proteomes" id="UP001233271"/>
    </source>
</evidence>
<dbReference type="InterPro" id="IPR032466">
    <property type="entry name" value="Metal_Hydrolase"/>
</dbReference>
<dbReference type="Gene3D" id="3.10.310.70">
    <property type="match status" value="1"/>
</dbReference>